<evidence type="ECO:0000313" key="3">
    <source>
        <dbReference type="Proteomes" id="UP000621631"/>
    </source>
</evidence>
<protein>
    <submittedName>
        <fullName evidence="2">DUF559 domain-containing protein</fullName>
    </submittedName>
</protein>
<evidence type="ECO:0000313" key="2">
    <source>
        <dbReference type="EMBL" id="MBD1222744.1"/>
    </source>
</evidence>
<dbReference type="InterPro" id="IPR049468">
    <property type="entry name" value="Restrct_endonuc-II-like_dom"/>
</dbReference>
<dbReference type="PANTHER" id="PTHR38590:SF1">
    <property type="entry name" value="BLL0828 PROTEIN"/>
    <property type="match status" value="1"/>
</dbReference>
<dbReference type="InterPro" id="IPR047216">
    <property type="entry name" value="Endonuclease_DUF559_bact"/>
</dbReference>
<dbReference type="PANTHER" id="PTHR38590">
    <property type="entry name" value="BLL0828 PROTEIN"/>
    <property type="match status" value="1"/>
</dbReference>
<accession>A0ABR7VLE2</accession>
<dbReference type="Pfam" id="PF18741">
    <property type="entry name" value="MTES_1575"/>
    <property type="match status" value="1"/>
</dbReference>
<dbReference type="SUPFAM" id="SSF52980">
    <property type="entry name" value="Restriction endonuclease-like"/>
    <property type="match status" value="1"/>
</dbReference>
<keyword evidence="3" id="KW-1185">Reference proteome</keyword>
<comment type="caution">
    <text evidence="2">The sequence shown here is derived from an EMBL/GenBank/DDBJ whole genome shotgun (WGS) entry which is preliminary data.</text>
</comment>
<reference evidence="2 3" key="1">
    <citation type="submission" date="2020-09" db="EMBL/GenBank/DDBJ databases">
        <title>Draft Genome Sequences of Oil-Oxidizing Bacteria Halomonas titanicae, Marinobacter lutaoensis, and Virgibacillus halodenitrificans Isolated from Highly Saline Environments.</title>
        <authorList>
            <person name="Grouzdev D.S."/>
            <person name="Sokolova D.S."/>
            <person name="Semenova E.M."/>
            <person name="Borzenkov I.A."/>
            <person name="Bidzhieva S.K."/>
            <person name="Poltaraus A.B."/>
            <person name="Nazina T.N."/>
        </authorList>
    </citation>
    <scope>NUCLEOTIDE SEQUENCE [LARGE SCALE GENOMIC DNA]</scope>
    <source>
        <strain evidence="2 3">VKM B-3472D</strain>
    </source>
</reference>
<gene>
    <name evidence="2" type="ORF">IC602_08985</name>
</gene>
<dbReference type="Gene3D" id="3.40.960.10">
    <property type="entry name" value="VSR Endonuclease"/>
    <property type="match status" value="1"/>
</dbReference>
<dbReference type="EMBL" id="JACWEZ010000004">
    <property type="protein sequence ID" value="MBD1222744.1"/>
    <property type="molecule type" value="Genomic_DNA"/>
</dbReference>
<dbReference type="Proteomes" id="UP000621631">
    <property type="component" value="Unassembled WGS sequence"/>
</dbReference>
<organism evidence="2 3">
    <name type="scientific">Virgibacillus halodenitrificans</name>
    <name type="common">Bacillus halodenitrificans</name>
    <dbReference type="NCBI Taxonomy" id="1482"/>
    <lineage>
        <taxon>Bacteria</taxon>
        <taxon>Bacillati</taxon>
        <taxon>Bacillota</taxon>
        <taxon>Bacilli</taxon>
        <taxon>Bacillales</taxon>
        <taxon>Bacillaceae</taxon>
        <taxon>Virgibacillus</taxon>
    </lineage>
</organism>
<name>A0ABR7VLE2_VIRHA</name>
<proteinExistence type="predicted"/>
<dbReference type="RefSeq" id="WP_189777932.1">
    <property type="nucleotide sequence ID" value="NZ_JACWEZ010000004.1"/>
</dbReference>
<evidence type="ECO:0000259" key="1">
    <source>
        <dbReference type="Pfam" id="PF18741"/>
    </source>
</evidence>
<feature type="domain" description="Restriction endonuclease type II-like" evidence="1">
    <location>
        <begin position="45"/>
        <end position="133"/>
    </location>
</feature>
<sequence length="145" mass="16907">MGFIIVLGLIAFTVWLIHGIIQLWNMPIPKSAYESEISKCESPIERRVFRGLINNGLYPTPQYRVGKYWIDLAFPHQLVAVECDGKKYHSSAKQKAHDRKRDKYMRERGWTVLRFSGSKIHRNLPEVIRSIKEEVEKTKKAPTKP</sequence>
<dbReference type="InterPro" id="IPR011335">
    <property type="entry name" value="Restrct_endonuc-II-like"/>
</dbReference>